<name>A0A7C1P9E9_9HYPH</name>
<reference evidence="3" key="1">
    <citation type="journal article" date="2020" name="mSystems">
        <title>Genome- and Community-Level Interaction Insights into Carbon Utilization and Element Cycling Functions of Hydrothermarchaeota in Hydrothermal Sediment.</title>
        <authorList>
            <person name="Zhou Z."/>
            <person name="Liu Y."/>
            <person name="Xu W."/>
            <person name="Pan J."/>
            <person name="Luo Z.H."/>
            <person name="Li M."/>
        </authorList>
    </citation>
    <scope>NUCLEOTIDE SEQUENCE [LARGE SCALE GENOMIC DNA]</scope>
    <source>
        <strain evidence="3">SpSt-243</strain>
    </source>
</reference>
<dbReference type="PROSITE" id="PS50110">
    <property type="entry name" value="RESPONSE_REGULATORY"/>
    <property type="match status" value="1"/>
</dbReference>
<dbReference type="GO" id="GO:0000160">
    <property type="term" value="P:phosphorelay signal transduction system"/>
    <property type="evidence" value="ECO:0007669"/>
    <property type="project" value="InterPro"/>
</dbReference>
<feature type="domain" description="Response regulatory" evidence="2">
    <location>
        <begin position="7"/>
        <end position="117"/>
    </location>
</feature>
<evidence type="ECO:0000313" key="3">
    <source>
        <dbReference type="EMBL" id="HEB44592.1"/>
    </source>
</evidence>
<dbReference type="Gene3D" id="3.40.50.2300">
    <property type="match status" value="1"/>
</dbReference>
<dbReference type="InterPro" id="IPR001789">
    <property type="entry name" value="Sig_transdc_resp-reg_receiver"/>
</dbReference>
<dbReference type="SUPFAM" id="SSF52172">
    <property type="entry name" value="CheY-like"/>
    <property type="match status" value="1"/>
</dbReference>
<keyword evidence="1" id="KW-0597">Phosphoprotein</keyword>
<comment type="caution">
    <text evidence="3">The sequence shown here is derived from an EMBL/GenBank/DDBJ whole genome shotgun (WGS) entry which is preliminary data.</text>
</comment>
<dbReference type="InterPro" id="IPR011006">
    <property type="entry name" value="CheY-like_superfamily"/>
</dbReference>
<gene>
    <name evidence="3" type="ORF">ENP70_13060</name>
</gene>
<evidence type="ECO:0000256" key="1">
    <source>
        <dbReference type="PROSITE-ProRule" id="PRU00169"/>
    </source>
</evidence>
<protein>
    <submittedName>
        <fullName evidence="3">Response regulator</fullName>
    </submittedName>
</protein>
<proteinExistence type="predicted"/>
<organism evidence="3">
    <name type="scientific">Agrobacterium albertimagni</name>
    <dbReference type="NCBI Taxonomy" id="147266"/>
    <lineage>
        <taxon>Bacteria</taxon>
        <taxon>Pseudomonadati</taxon>
        <taxon>Pseudomonadota</taxon>
        <taxon>Alphaproteobacteria</taxon>
        <taxon>Hyphomicrobiales</taxon>
        <taxon>Rhizobiaceae</taxon>
        <taxon>Rhizobium/Agrobacterium group</taxon>
        <taxon>Agrobacterium</taxon>
    </lineage>
</organism>
<evidence type="ECO:0000259" key="2">
    <source>
        <dbReference type="PROSITE" id="PS50110"/>
    </source>
</evidence>
<accession>A0A7C1P9E9</accession>
<feature type="modified residue" description="4-aspartylphosphate" evidence="1">
    <location>
        <position position="56"/>
    </location>
</feature>
<dbReference type="AlphaFoldDB" id="A0A7C1P9E9"/>
<dbReference type="EMBL" id="DSKI01000668">
    <property type="protein sequence ID" value="HEB44592.1"/>
    <property type="molecule type" value="Genomic_DNA"/>
</dbReference>
<sequence>MMTAPLRVLVAENQYLIAMEVERILLDDLPCDVTIAPLARLAEAVQTTAFDVVIIDAALNEALNVERTDLIMKAGAKPVFLSSYGHFTDIPSIVTEHPLVTKPPQAHELAAAVLKAAHGRGPSDGKSLLDDR</sequence>